<dbReference type="PANTHER" id="PTHR11984:SF20">
    <property type="entry name" value="GAP JUNCTION BETA-1 PROTEIN"/>
    <property type="match status" value="1"/>
</dbReference>
<dbReference type="Pfam" id="PF00029">
    <property type="entry name" value="Connexin"/>
    <property type="match status" value="1"/>
</dbReference>
<dbReference type="SUPFAM" id="SSF63748">
    <property type="entry name" value="Tudor/PWWP/MBT"/>
    <property type="match status" value="1"/>
</dbReference>
<dbReference type="Gene3D" id="1.20.1440.80">
    <property type="entry name" value="Gap junction channel protein cysteine-rich domain"/>
    <property type="match status" value="1"/>
</dbReference>
<keyword evidence="4" id="KW-1003">Cell membrane</keyword>
<evidence type="ECO:0000256" key="6">
    <source>
        <dbReference type="ARBA" id="ARBA00022868"/>
    </source>
</evidence>
<comment type="function">
    <text evidence="10">One gap junction consists of a cluster of closely packed pairs of transmembrane channels, the connexons, through which materials of low MW diffuse from one cell to a neighboring cell.</text>
</comment>
<dbReference type="PROSITE" id="PS00408">
    <property type="entry name" value="CONNEXINS_2"/>
    <property type="match status" value="1"/>
</dbReference>
<dbReference type="InterPro" id="IPR000500">
    <property type="entry name" value="Connexin"/>
</dbReference>
<comment type="subcellular location">
    <subcellularLocation>
        <location evidence="1">Cell junction</location>
        <location evidence="1">Gap junction</location>
    </subcellularLocation>
    <subcellularLocation>
        <location evidence="2 10">Cell membrane</location>
        <topology evidence="2 10">Multi-pass membrane protein</topology>
    </subcellularLocation>
</comment>
<keyword evidence="7" id="KW-0965">Cell junction</keyword>
<accession>A0A9N7UEL1</accession>
<feature type="transmembrane region" description="Helical" evidence="11">
    <location>
        <begin position="824"/>
        <end position="850"/>
    </location>
</feature>
<keyword evidence="15" id="KW-1185">Reference proteome</keyword>
<feature type="domain" description="Connexin N-terminal" evidence="12">
    <location>
        <begin position="735"/>
        <end position="768"/>
    </location>
</feature>
<evidence type="ECO:0000313" key="15">
    <source>
        <dbReference type="Proteomes" id="UP001153269"/>
    </source>
</evidence>
<dbReference type="PROSITE" id="PS00407">
    <property type="entry name" value="CONNEXINS_1"/>
    <property type="match status" value="1"/>
</dbReference>
<dbReference type="PRINTS" id="PR00206">
    <property type="entry name" value="CONNEXIN"/>
</dbReference>
<dbReference type="InterPro" id="IPR019570">
    <property type="entry name" value="Connexin_CCC"/>
</dbReference>
<feature type="transmembrane region" description="Helical" evidence="11">
    <location>
        <begin position="770"/>
        <end position="791"/>
    </location>
</feature>
<dbReference type="Gene3D" id="2.40.50.90">
    <property type="match status" value="1"/>
</dbReference>
<dbReference type="InterPro" id="IPR013092">
    <property type="entry name" value="Connexin_N"/>
</dbReference>
<keyword evidence="6 10" id="KW-0303">Gap junction</keyword>
<evidence type="ECO:0000256" key="10">
    <source>
        <dbReference type="RuleBase" id="RU000630"/>
    </source>
</evidence>
<name>A0A9N7UEL1_PLEPL</name>
<proteinExistence type="inferred from homology"/>
<evidence type="ECO:0000256" key="11">
    <source>
        <dbReference type="SAM" id="Phobius"/>
    </source>
</evidence>
<dbReference type="AlphaFoldDB" id="A0A9N7UEL1"/>
<dbReference type="GO" id="GO:0005243">
    <property type="term" value="F:gap junction channel activity"/>
    <property type="evidence" value="ECO:0007669"/>
    <property type="project" value="TreeGrafter"/>
</dbReference>
<keyword evidence="5 10" id="KW-0812">Transmembrane</keyword>
<feature type="domain" description="Connexin cysteine-rich" evidence="13">
    <location>
        <begin position="838"/>
        <end position="905"/>
    </location>
</feature>
<evidence type="ECO:0000259" key="12">
    <source>
        <dbReference type="SMART" id="SM00037"/>
    </source>
</evidence>
<evidence type="ECO:0000256" key="2">
    <source>
        <dbReference type="ARBA" id="ARBA00004651"/>
    </source>
</evidence>
<evidence type="ECO:0000256" key="7">
    <source>
        <dbReference type="ARBA" id="ARBA00022949"/>
    </source>
</evidence>
<reference evidence="14" key="1">
    <citation type="submission" date="2020-03" db="EMBL/GenBank/DDBJ databases">
        <authorList>
            <person name="Weist P."/>
        </authorList>
    </citation>
    <scope>NUCLEOTIDE SEQUENCE</scope>
</reference>
<protein>
    <recommendedName>
        <fullName evidence="10">Gap junction protein</fullName>
    </recommendedName>
</protein>
<dbReference type="InterPro" id="IPR002999">
    <property type="entry name" value="Tudor"/>
</dbReference>
<evidence type="ECO:0000256" key="3">
    <source>
        <dbReference type="ARBA" id="ARBA00011455"/>
    </source>
</evidence>
<feature type="transmembrane region" description="Helical" evidence="11">
    <location>
        <begin position="882"/>
        <end position="907"/>
    </location>
</feature>
<dbReference type="Proteomes" id="UP001153269">
    <property type="component" value="Unassembled WGS sequence"/>
</dbReference>
<dbReference type="SMART" id="SM01089">
    <property type="entry name" value="Connexin_CCC"/>
    <property type="match status" value="1"/>
</dbReference>
<sequence length="968" mass="108575">MTPPQQQQLEHRQPQTSIIITQKVQLINKLFLLEHSRRTLEEELSSFTNKAYDDFQGFLNPSSPTCVFSDLANALDSKCRAIDSLSALLKDLPVEPRDCVQPAVRFGVRTNRLQPLGDKRVLMTDVLKFGPMLQNVLLASSIAKAVQVVGCTRSLQQLKHVLISQPAAAWEDDLIYSISSGYSRAGQTTRSSCNSKGEEKEQAVTYEEKSQPDDVILPPAIIQSPEIHAERPSAPLLPPIQAVLPEISKPTPMKMTPLIKWGREDDVQVQHQKQTSSQLQHFLRAKAKNSGALEVTVMKWNKSFNASGLPQSTSSTIKTQSYQFRNVVTDDLVRALAPKTLRADIENPAPVFRVKRMESSGCLTYTCVIATKTELWDIGDIFTGVQQARSDGSPEKKEGCQNKTAQVENSSVNIQWKTQTLQCTEPERENNSAGAETPAINSVAIPEFQIRKFEETEVVVSHIISPGNFYIQHADSLSKLQALVTDSWKASSSYAEQNCIPDIGTQVMGWFPKREQWCRAQVTKICGVSGDNNSTDGAECETSINVEVKRLDHGDTACLSLWNIKDLIPEMVVLPFQALHVSLANVMPVNGRDWSEEAVGWFKMMVYNRTLYARLYPQGPKVTVELFLEKGKLGAMRRSASLSLRLAQNGHAKHSKLKNVGLLKSTVKGKMRKQDSDWEKYLISCYTQNLESKMNWGTFYAVISGVNRHSTGIGRIWLSVIFIFRILVLVVAAESVWGDEKSGFTCNTQQPGCNSVCYDQFFPISHIRLWALQLILVSTPALLVAMHVAHIRHINKKILKKAGRCSPKELEHVKNQKFEITGALWWTYMISIIFRIVFEGAFLYIFYLLYPGFKMVRLVKCDSYPCPNTVDCFVSRPTEKTIFTVFMLAVSGVCVLLNLAEVVYLVIKACKRCFGSSEDESKTAWISPRLSSYRQNEINQLMADHSLKSKFTVTKKSPGEKGERCSAF</sequence>
<dbReference type="InterPro" id="IPR035437">
    <property type="entry name" value="SNase_OB-fold_sf"/>
</dbReference>
<evidence type="ECO:0000313" key="14">
    <source>
        <dbReference type="EMBL" id="CAB1429980.1"/>
    </source>
</evidence>
<dbReference type="FunFam" id="1.20.1440.80:FF:000001">
    <property type="entry name" value="Gap junction alpha-1"/>
    <property type="match status" value="1"/>
</dbReference>
<dbReference type="InterPro" id="IPR038359">
    <property type="entry name" value="Connexin_N_sf"/>
</dbReference>
<gene>
    <name evidence="14" type="ORF">PLEPLA_LOCUS17960</name>
</gene>
<dbReference type="SMART" id="SM00037">
    <property type="entry name" value="CNX"/>
    <property type="match status" value="1"/>
</dbReference>
<dbReference type="GO" id="GO:0005922">
    <property type="term" value="C:connexin complex"/>
    <property type="evidence" value="ECO:0007669"/>
    <property type="project" value="InterPro"/>
</dbReference>
<dbReference type="InterPro" id="IPR017990">
    <property type="entry name" value="Connexin_CS"/>
</dbReference>
<evidence type="ECO:0000256" key="5">
    <source>
        <dbReference type="ARBA" id="ARBA00022692"/>
    </source>
</evidence>
<keyword evidence="8 11" id="KW-1133">Transmembrane helix</keyword>
<evidence type="ECO:0000259" key="13">
    <source>
        <dbReference type="SMART" id="SM01089"/>
    </source>
</evidence>
<organism evidence="14 15">
    <name type="scientific">Pleuronectes platessa</name>
    <name type="common">European plaice</name>
    <dbReference type="NCBI Taxonomy" id="8262"/>
    <lineage>
        <taxon>Eukaryota</taxon>
        <taxon>Metazoa</taxon>
        <taxon>Chordata</taxon>
        <taxon>Craniata</taxon>
        <taxon>Vertebrata</taxon>
        <taxon>Euteleostomi</taxon>
        <taxon>Actinopterygii</taxon>
        <taxon>Neopterygii</taxon>
        <taxon>Teleostei</taxon>
        <taxon>Neoteleostei</taxon>
        <taxon>Acanthomorphata</taxon>
        <taxon>Carangaria</taxon>
        <taxon>Pleuronectiformes</taxon>
        <taxon>Pleuronectoidei</taxon>
        <taxon>Pleuronectidae</taxon>
        <taxon>Pleuronectes</taxon>
    </lineage>
</organism>
<comment type="caution">
    <text evidence="14">The sequence shown here is derived from an EMBL/GenBank/DDBJ whole genome shotgun (WGS) entry which is preliminary data.</text>
</comment>
<evidence type="ECO:0000256" key="4">
    <source>
        <dbReference type="ARBA" id="ARBA00022475"/>
    </source>
</evidence>
<dbReference type="GO" id="GO:0007267">
    <property type="term" value="P:cell-cell signaling"/>
    <property type="evidence" value="ECO:0007669"/>
    <property type="project" value="TreeGrafter"/>
</dbReference>
<dbReference type="EMBL" id="CADEAL010001191">
    <property type="protein sequence ID" value="CAB1429980.1"/>
    <property type="molecule type" value="Genomic_DNA"/>
</dbReference>
<comment type="subunit">
    <text evidence="3 10">A connexon is composed of a hexamer of connexins.</text>
</comment>
<evidence type="ECO:0000256" key="1">
    <source>
        <dbReference type="ARBA" id="ARBA00004610"/>
    </source>
</evidence>
<keyword evidence="9 11" id="KW-0472">Membrane</keyword>
<dbReference type="Pfam" id="PF00567">
    <property type="entry name" value="TUDOR"/>
    <property type="match status" value="1"/>
</dbReference>
<comment type="similarity">
    <text evidence="10">Belongs to the connexin family.</text>
</comment>
<dbReference type="Gene3D" id="2.30.30.140">
    <property type="match status" value="1"/>
</dbReference>
<evidence type="ECO:0000256" key="9">
    <source>
        <dbReference type="ARBA" id="ARBA00023136"/>
    </source>
</evidence>
<dbReference type="PANTHER" id="PTHR11984">
    <property type="entry name" value="CONNEXIN"/>
    <property type="match status" value="1"/>
</dbReference>
<evidence type="ECO:0000256" key="8">
    <source>
        <dbReference type="ARBA" id="ARBA00022989"/>
    </source>
</evidence>